<keyword evidence="11" id="KW-0813">Transport</keyword>
<comment type="miscellaneous">
    <text evidence="11">The Rieske protein is a high potential 2Fe-2S protein.</text>
</comment>
<dbReference type="OrthoDB" id="1637982at2759"/>
<comment type="subcellular location">
    <subcellularLocation>
        <location evidence="1">Membrane</location>
        <topology evidence="1">Single-pass membrane protein</topology>
    </subcellularLocation>
    <subcellularLocation>
        <location evidence="12">Mitochondrion inner membrane</location>
    </subcellularLocation>
</comment>
<dbReference type="InterPro" id="IPR036922">
    <property type="entry name" value="Rieske_2Fe-2S_sf"/>
</dbReference>
<comment type="caution">
    <text evidence="14">The sequence shown here is derived from an EMBL/GenBank/DDBJ whole genome shotgun (WGS) entry which is preliminary data.</text>
</comment>
<evidence type="ECO:0000256" key="9">
    <source>
        <dbReference type="ARBA" id="ARBA00023136"/>
    </source>
</evidence>
<dbReference type="SUPFAM" id="SSF50022">
    <property type="entry name" value="ISP domain"/>
    <property type="match status" value="1"/>
</dbReference>
<name>A0A2R5G4D0_9STRA</name>
<keyword evidence="5" id="KW-0479">Metal-binding</keyword>
<dbReference type="Pfam" id="PF02921">
    <property type="entry name" value="UCR_TM"/>
    <property type="match status" value="1"/>
</dbReference>
<dbReference type="EC" id="7.1.1.8" evidence="11"/>
<dbReference type="InterPro" id="IPR006317">
    <property type="entry name" value="Ubiquinol_cyt_c_Rdtase_Fe-S-su"/>
</dbReference>
<dbReference type="GO" id="GO:0051537">
    <property type="term" value="F:2 iron, 2 sulfur cluster binding"/>
    <property type="evidence" value="ECO:0007669"/>
    <property type="project" value="UniProtKB-KW"/>
</dbReference>
<dbReference type="GO" id="GO:0046872">
    <property type="term" value="F:metal ion binding"/>
    <property type="evidence" value="ECO:0007669"/>
    <property type="project" value="UniProtKB-KW"/>
</dbReference>
<dbReference type="PANTHER" id="PTHR10134">
    <property type="entry name" value="CYTOCHROME B-C1 COMPLEX SUBUNIT RIESKE, MITOCHONDRIAL"/>
    <property type="match status" value="1"/>
</dbReference>
<dbReference type="GO" id="GO:0005743">
    <property type="term" value="C:mitochondrial inner membrane"/>
    <property type="evidence" value="ECO:0007669"/>
    <property type="project" value="UniProtKB-SubCell"/>
</dbReference>
<evidence type="ECO:0000256" key="5">
    <source>
        <dbReference type="ARBA" id="ARBA00022723"/>
    </source>
</evidence>
<evidence type="ECO:0000256" key="4">
    <source>
        <dbReference type="ARBA" id="ARBA00022714"/>
    </source>
</evidence>
<keyword evidence="4" id="KW-0001">2Fe-2S</keyword>
<evidence type="ECO:0000256" key="3">
    <source>
        <dbReference type="ARBA" id="ARBA00022692"/>
    </source>
</evidence>
<evidence type="ECO:0000259" key="13">
    <source>
        <dbReference type="PROSITE" id="PS51296"/>
    </source>
</evidence>
<comment type="cofactor">
    <cofactor evidence="11">
        <name>[2Fe-2S] cluster</name>
        <dbReference type="ChEBI" id="CHEBI:190135"/>
    </cofactor>
    <text evidence="11">Binds 1 [2Fe-2S] cluster per subunit.</text>
</comment>
<keyword evidence="6" id="KW-1133">Transmembrane helix</keyword>
<dbReference type="GO" id="GO:0008121">
    <property type="term" value="F:quinol-cytochrome-c reductase activity"/>
    <property type="evidence" value="ECO:0007669"/>
    <property type="project" value="UniProtKB-EC"/>
</dbReference>
<evidence type="ECO:0000256" key="2">
    <source>
        <dbReference type="ARBA" id="ARBA00010651"/>
    </source>
</evidence>
<evidence type="ECO:0000313" key="14">
    <source>
        <dbReference type="EMBL" id="GBG25169.1"/>
    </source>
</evidence>
<keyword evidence="9" id="KW-0472">Membrane</keyword>
<keyword evidence="12" id="KW-0496">Mitochondrion</keyword>
<dbReference type="PROSITE" id="PS51296">
    <property type="entry name" value="RIESKE"/>
    <property type="match status" value="1"/>
</dbReference>
<dbReference type="InterPro" id="IPR017941">
    <property type="entry name" value="Rieske_2Fe-2S"/>
</dbReference>
<dbReference type="InterPro" id="IPR005805">
    <property type="entry name" value="Rieske_Fe-S_prot_C"/>
</dbReference>
<evidence type="ECO:0000256" key="7">
    <source>
        <dbReference type="ARBA" id="ARBA00023004"/>
    </source>
</evidence>
<keyword evidence="12" id="KW-0679">Respiratory chain</keyword>
<dbReference type="FunFam" id="2.102.10.10:FF:000001">
    <property type="entry name" value="Cytochrome b-c1 complex subunit Rieske, mitochondrial"/>
    <property type="match status" value="1"/>
</dbReference>
<keyword evidence="10" id="KW-1015">Disulfide bond</keyword>
<sequence>MMSLRAGSVARVAALRNVAAGQMRMSSTKVVDDLGSTDKNFENAVPKSGDADRREFTYLALGGARFMYASAVRLALIKFVSTMSASADVMALASLEVELGKIPEGSSTVVKWRGKPVFIRNRTAAEIKEAESVNISELRDPESDADRVIDPKWLVTLGICTHLGCVPISNAGDYHGWFCPCHGSHYDVSGRIRKGPAPLNLEVPPYKFIEDGAKVLVG</sequence>
<evidence type="ECO:0000256" key="1">
    <source>
        <dbReference type="ARBA" id="ARBA00004167"/>
    </source>
</evidence>
<feature type="domain" description="Rieske" evidence="13">
    <location>
        <begin position="119"/>
        <end position="215"/>
    </location>
</feature>
<dbReference type="Gene3D" id="2.102.10.10">
    <property type="entry name" value="Rieske [2Fe-2S] iron-sulphur domain"/>
    <property type="match status" value="1"/>
</dbReference>
<dbReference type="PRINTS" id="PR00162">
    <property type="entry name" value="RIESKE"/>
</dbReference>
<proteinExistence type="inferred from homology"/>
<dbReference type="AlphaFoldDB" id="A0A2R5G4D0"/>
<keyword evidence="15" id="KW-1185">Reference proteome</keyword>
<keyword evidence="3" id="KW-0812">Transmembrane</keyword>
<keyword evidence="7" id="KW-0408">Iron</keyword>
<comment type="similarity">
    <text evidence="2">Belongs to the Rieske iron-sulfur protein family.</text>
</comment>
<evidence type="ECO:0000256" key="8">
    <source>
        <dbReference type="ARBA" id="ARBA00023014"/>
    </source>
</evidence>
<dbReference type="SUPFAM" id="SSF81502">
    <property type="entry name" value="ISP transmembrane anchor"/>
    <property type="match status" value="1"/>
</dbReference>
<keyword evidence="8" id="KW-0411">Iron-sulfur</keyword>
<evidence type="ECO:0000256" key="11">
    <source>
        <dbReference type="RuleBase" id="RU004494"/>
    </source>
</evidence>
<dbReference type="NCBIfam" id="TIGR01416">
    <property type="entry name" value="Rieske_proteo"/>
    <property type="match status" value="1"/>
</dbReference>
<evidence type="ECO:0000313" key="15">
    <source>
        <dbReference type="Proteomes" id="UP000241890"/>
    </source>
</evidence>
<dbReference type="InterPro" id="IPR004192">
    <property type="entry name" value="Rieske_TM"/>
</dbReference>
<reference evidence="14 15" key="1">
    <citation type="submission" date="2017-12" db="EMBL/GenBank/DDBJ databases">
        <title>Sequencing, de novo assembly and annotation of complete genome of a new Thraustochytrid species, strain FCC1311.</title>
        <authorList>
            <person name="Sedici K."/>
            <person name="Godart F."/>
            <person name="Aiese Cigliano R."/>
            <person name="Sanseverino W."/>
            <person name="Barakat M."/>
            <person name="Ortet P."/>
            <person name="Marechal E."/>
            <person name="Cagnac O."/>
            <person name="Amato A."/>
        </authorList>
    </citation>
    <scope>NUCLEOTIDE SEQUENCE [LARGE SCALE GENOMIC DNA]</scope>
</reference>
<comment type="catalytic activity">
    <reaction evidence="11">
        <text>a quinol + 2 Fe(III)-[cytochrome c](out) = a quinone + 2 Fe(II)-[cytochrome c](out) + 2 H(+)(out)</text>
        <dbReference type="Rhea" id="RHEA:11484"/>
        <dbReference type="Rhea" id="RHEA-COMP:10350"/>
        <dbReference type="Rhea" id="RHEA-COMP:14399"/>
        <dbReference type="ChEBI" id="CHEBI:15378"/>
        <dbReference type="ChEBI" id="CHEBI:24646"/>
        <dbReference type="ChEBI" id="CHEBI:29033"/>
        <dbReference type="ChEBI" id="CHEBI:29034"/>
        <dbReference type="ChEBI" id="CHEBI:132124"/>
        <dbReference type="EC" id="7.1.1.8"/>
    </reaction>
</comment>
<dbReference type="Proteomes" id="UP000241890">
    <property type="component" value="Unassembled WGS sequence"/>
</dbReference>
<dbReference type="EMBL" id="BEYU01000012">
    <property type="protein sequence ID" value="GBG25169.1"/>
    <property type="molecule type" value="Genomic_DNA"/>
</dbReference>
<evidence type="ECO:0000256" key="12">
    <source>
        <dbReference type="RuleBase" id="RU004495"/>
    </source>
</evidence>
<protein>
    <recommendedName>
        <fullName evidence="11">Cytochrome b-c1 complex subunit Rieske, mitochondrial</fullName>
        <ecNumber evidence="11">7.1.1.8</ecNumber>
    </recommendedName>
</protein>
<organism evidence="14 15">
    <name type="scientific">Hondaea fermentalgiana</name>
    <dbReference type="NCBI Taxonomy" id="2315210"/>
    <lineage>
        <taxon>Eukaryota</taxon>
        <taxon>Sar</taxon>
        <taxon>Stramenopiles</taxon>
        <taxon>Bigyra</taxon>
        <taxon>Labyrinthulomycetes</taxon>
        <taxon>Thraustochytrida</taxon>
        <taxon>Thraustochytriidae</taxon>
        <taxon>Hondaea</taxon>
    </lineage>
</organism>
<evidence type="ECO:0000256" key="6">
    <source>
        <dbReference type="ARBA" id="ARBA00022989"/>
    </source>
</evidence>
<evidence type="ECO:0000256" key="10">
    <source>
        <dbReference type="ARBA" id="ARBA00023157"/>
    </source>
</evidence>
<gene>
    <name evidence="14" type="ORF">FCC1311_013862</name>
</gene>
<dbReference type="InParanoid" id="A0A2R5G4D0"/>
<accession>A0A2R5G4D0</accession>
<dbReference type="Pfam" id="PF00355">
    <property type="entry name" value="Rieske"/>
    <property type="match status" value="1"/>
</dbReference>
<dbReference type="CDD" id="cd03470">
    <property type="entry name" value="Rieske_cytochrome_bc1"/>
    <property type="match status" value="1"/>
</dbReference>
<dbReference type="InterPro" id="IPR014349">
    <property type="entry name" value="Rieske_Fe-S_prot"/>
</dbReference>
<keyword evidence="11" id="KW-0249">Electron transport</keyword>